<name>A0A1V9YWI5_9STRA</name>
<comment type="caution">
    <text evidence="1">The sequence shown here is derived from an EMBL/GenBank/DDBJ whole genome shotgun (WGS) entry which is preliminary data.</text>
</comment>
<evidence type="ECO:0000313" key="2">
    <source>
        <dbReference type="Proteomes" id="UP000243217"/>
    </source>
</evidence>
<dbReference type="Proteomes" id="UP000243217">
    <property type="component" value="Unassembled WGS sequence"/>
</dbReference>
<reference evidence="1 2" key="1">
    <citation type="journal article" date="2014" name="Genome Biol. Evol.">
        <title>The secreted proteins of Achlya hypogyna and Thraustotheca clavata identify the ancestral oomycete secretome and reveal gene acquisitions by horizontal gene transfer.</title>
        <authorList>
            <person name="Misner I."/>
            <person name="Blouin N."/>
            <person name="Leonard G."/>
            <person name="Richards T.A."/>
            <person name="Lane C.E."/>
        </authorList>
    </citation>
    <scope>NUCLEOTIDE SEQUENCE [LARGE SCALE GENOMIC DNA]</scope>
    <source>
        <strain evidence="1 2">ATCC 34112</strain>
    </source>
</reference>
<proteinExistence type="predicted"/>
<sequence>MSWASYVRKAQAHEAHEKKKKLMKMLELLSPYIEALAIFHKSCKDHFNVELISVVKNKELNDK</sequence>
<accession>A0A1V9YWI5</accession>
<gene>
    <name evidence="1" type="ORF">THRCLA_22587</name>
</gene>
<organism evidence="1 2">
    <name type="scientific">Thraustotheca clavata</name>
    <dbReference type="NCBI Taxonomy" id="74557"/>
    <lineage>
        <taxon>Eukaryota</taxon>
        <taxon>Sar</taxon>
        <taxon>Stramenopiles</taxon>
        <taxon>Oomycota</taxon>
        <taxon>Saprolegniomycetes</taxon>
        <taxon>Saprolegniales</taxon>
        <taxon>Achlyaceae</taxon>
        <taxon>Thraustotheca</taxon>
    </lineage>
</organism>
<dbReference type="EMBL" id="JNBS01002595">
    <property type="protein sequence ID" value="OQR90095.1"/>
    <property type="molecule type" value="Genomic_DNA"/>
</dbReference>
<protein>
    <submittedName>
        <fullName evidence="1">Uncharacterized protein</fullName>
    </submittedName>
</protein>
<evidence type="ECO:0000313" key="1">
    <source>
        <dbReference type="EMBL" id="OQR90095.1"/>
    </source>
</evidence>
<dbReference type="AlphaFoldDB" id="A0A1V9YWI5"/>
<keyword evidence="2" id="KW-1185">Reference proteome</keyword>